<protein>
    <recommendedName>
        <fullName evidence="6">Helicase ATP-binding domain-containing protein</fullName>
    </recommendedName>
</protein>
<dbReference type="CDD" id="cd18793">
    <property type="entry name" value="SF2_C_SNF"/>
    <property type="match status" value="1"/>
</dbReference>
<evidence type="ECO:0000313" key="8">
    <source>
        <dbReference type="Proteomes" id="UP000028545"/>
    </source>
</evidence>
<dbReference type="GeneID" id="27721415"/>
<evidence type="ECO:0000256" key="3">
    <source>
        <dbReference type="ARBA" id="ARBA00022801"/>
    </source>
</evidence>
<dbReference type="InterPro" id="IPR002464">
    <property type="entry name" value="DNA/RNA_helicase_DEAH_CS"/>
</dbReference>
<evidence type="ECO:0000256" key="2">
    <source>
        <dbReference type="ARBA" id="ARBA00022741"/>
    </source>
</evidence>
<dbReference type="OrthoDB" id="448448at2759"/>
<comment type="subcellular location">
    <subcellularLocation>
        <location evidence="1">Nucleus</location>
    </subcellularLocation>
</comment>
<dbReference type="Gene3D" id="3.40.50.300">
    <property type="entry name" value="P-loop containing nucleotide triphosphate hydrolases"/>
    <property type="match status" value="1"/>
</dbReference>
<dbReference type="InterPro" id="IPR050628">
    <property type="entry name" value="SNF2_RAD54_helicase_TF"/>
</dbReference>
<dbReference type="PROSITE" id="PS51192">
    <property type="entry name" value="HELICASE_ATP_BIND_1"/>
    <property type="match status" value="1"/>
</dbReference>
<dbReference type="VEuPathDB" id="FungiDB:SAPIO_CDS2343"/>
<evidence type="ECO:0000256" key="1">
    <source>
        <dbReference type="ARBA" id="ARBA00004123"/>
    </source>
</evidence>
<keyword evidence="4" id="KW-0067">ATP-binding</keyword>
<evidence type="ECO:0000313" key="7">
    <source>
        <dbReference type="EMBL" id="KEZ44966.1"/>
    </source>
</evidence>
<feature type="compositionally biased region" description="Polar residues" evidence="5">
    <location>
        <begin position="55"/>
        <end position="65"/>
    </location>
</feature>
<dbReference type="Gene3D" id="3.40.50.10810">
    <property type="entry name" value="Tandem AAA-ATPase domain"/>
    <property type="match status" value="1"/>
</dbReference>
<dbReference type="AlphaFoldDB" id="A0A084GCA4"/>
<comment type="caution">
    <text evidence="7">The sequence shown here is derived from an EMBL/GenBank/DDBJ whole genome shotgun (WGS) entry which is preliminary data.</text>
</comment>
<gene>
    <name evidence="7" type="ORF">SAPIO_CDS2343</name>
</gene>
<dbReference type="InterPro" id="IPR038718">
    <property type="entry name" value="SNF2-like_sf"/>
</dbReference>
<name>A0A084GCA4_PSEDA</name>
<evidence type="ECO:0000256" key="5">
    <source>
        <dbReference type="SAM" id="MobiDB-lite"/>
    </source>
</evidence>
<sequence>MEWPQRPAKRPRLQTPEKFSSRNPMVLCEDEYFQPTQEQSSVPATPYNWGGIGDSTGSHQPGTTRETSLEWIANSVEVESIPAVEPELVCFGSLLRESDLELCAVLGSTDTEVLELFRREGVEFDLLWVPDDLPNTTRRGTSAGVLWVTLYGDMELAADLGEVLQNLGIYLQEPIYALRDVLYWNPHKFHNDANIWTSHLRKSVHIEGTSERIDAAFSTLLAEFVSEDALPETEGCPLLLTSLKGHQKRGLTFMTRREIGWGFARNEMDIWSREAGQMGQPVNTRQEYPPKPFKGGILADEMGLGKTLSAISLIAQDYQAETACRPTTLAVVPASLLQNWENELAKHLPRKHFSWRRHYANRRLANAEDVAGHDIILTTYSTLASEWRNMPDSFLFTHQWHRIILDEAHCIKNPSAATTKAAYALHGDRRWAVTGTPIQNRLPELCSLFRFLRVNPYHDRESFDEDVTNLWTSGREEEAVSRLKNILKFIMLRRSNKTLDLPDREDTQVLLRFGPDEQREYDCARETAIRALDDMADSASSRKAYINALSKINELRMMCNHGLVARLNSQRSFSELAPPTPMPLQATTPITPITQHSTKVQAVVNDLSAQGQTVKRLTLTAASRVYLMEPQWNPAIEEQALARVYRLGQTRNVTTVRYVIDESIEKYILEIQKNKKELTSLVFKPRETSDVNKNRLRELGNLLR</sequence>
<keyword evidence="2" id="KW-0547">Nucleotide-binding</keyword>
<keyword evidence="3" id="KW-0378">Hydrolase</keyword>
<dbReference type="InterPro" id="IPR014001">
    <property type="entry name" value="Helicase_ATP-bd"/>
</dbReference>
<dbReference type="GO" id="GO:0005524">
    <property type="term" value="F:ATP binding"/>
    <property type="evidence" value="ECO:0007669"/>
    <property type="project" value="UniProtKB-KW"/>
</dbReference>
<dbReference type="PANTHER" id="PTHR45626">
    <property type="entry name" value="TRANSCRIPTION TERMINATION FACTOR 2-RELATED"/>
    <property type="match status" value="1"/>
</dbReference>
<dbReference type="GO" id="GO:0008094">
    <property type="term" value="F:ATP-dependent activity, acting on DNA"/>
    <property type="evidence" value="ECO:0007669"/>
    <property type="project" value="TreeGrafter"/>
</dbReference>
<proteinExistence type="predicted"/>
<organism evidence="7 8">
    <name type="scientific">Pseudallescheria apiosperma</name>
    <name type="common">Scedosporium apiospermum</name>
    <dbReference type="NCBI Taxonomy" id="563466"/>
    <lineage>
        <taxon>Eukaryota</taxon>
        <taxon>Fungi</taxon>
        <taxon>Dikarya</taxon>
        <taxon>Ascomycota</taxon>
        <taxon>Pezizomycotina</taxon>
        <taxon>Sordariomycetes</taxon>
        <taxon>Hypocreomycetidae</taxon>
        <taxon>Microascales</taxon>
        <taxon>Microascaceae</taxon>
        <taxon>Scedosporium</taxon>
    </lineage>
</organism>
<dbReference type="GO" id="GO:0006281">
    <property type="term" value="P:DNA repair"/>
    <property type="evidence" value="ECO:0007669"/>
    <property type="project" value="TreeGrafter"/>
</dbReference>
<feature type="region of interest" description="Disordered" evidence="5">
    <location>
        <begin position="1"/>
        <end position="20"/>
    </location>
</feature>
<dbReference type="InterPro" id="IPR027417">
    <property type="entry name" value="P-loop_NTPase"/>
</dbReference>
<evidence type="ECO:0000256" key="4">
    <source>
        <dbReference type="ARBA" id="ARBA00022840"/>
    </source>
</evidence>
<dbReference type="Pfam" id="PF00176">
    <property type="entry name" value="SNF2-rel_dom"/>
    <property type="match status" value="1"/>
</dbReference>
<dbReference type="Proteomes" id="UP000028545">
    <property type="component" value="Unassembled WGS sequence"/>
</dbReference>
<dbReference type="CDD" id="cd18008">
    <property type="entry name" value="DEXDc_SHPRH-like"/>
    <property type="match status" value="1"/>
</dbReference>
<dbReference type="InterPro" id="IPR000330">
    <property type="entry name" value="SNF2_N"/>
</dbReference>
<dbReference type="GO" id="GO:0005634">
    <property type="term" value="C:nucleus"/>
    <property type="evidence" value="ECO:0007669"/>
    <property type="project" value="UniProtKB-SubCell"/>
</dbReference>
<dbReference type="SMART" id="SM00487">
    <property type="entry name" value="DEXDc"/>
    <property type="match status" value="1"/>
</dbReference>
<evidence type="ECO:0000259" key="6">
    <source>
        <dbReference type="PROSITE" id="PS51192"/>
    </source>
</evidence>
<dbReference type="SUPFAM" id="SSF52540">
    <property type="entry name" value="P-loop containing nucleoside triphosphate hydrolases"/>
    <property type="match status" value="2"/>
</dbReference>
<keyword evidence="8" id="KW-1185">Reference proteome</keyword>
<dbReference type="PANTHER" id="PTHR45626:SF22">
    <property type="entry name" value="DNA REPAIR PROTEIN RAD5"/>
    <property type="match status" value="1"/>
</dbReference>
<reference evidence="7 8" key="1">
    <citation type="journal article" date="2014" name="Genome Announc.">
        <title>Draft genome sequence of the pathogenic fungus Scedosporium apiospermum.</title>
        <authorList>
            <person name="Vandeputte P."/>
            <person name="Ghamrawi S."/>
            <person name="Rechenmann M."/>
            <person name="Iltis A."/>
            <person name="Giraud S."/>
            <person name="Fleury M."/>
            <person name="Thornton C."/>
            <person name="Delhaes L."/>
            <person name="Meyer W."/>
            <person name="Papon N."/>
            <person name="Bouchara J.P."/>
        </authorList>
    </citation>
    <scope>NUCLEOTIDE SEQUENCE [LARGE SCALE GENOMIC DNA]</scope>
    <source>
        <strain evidence="7 8">IHEM 14462</strain>
    </source>
</reference>
<dbReference type="KEGG" id="sapo:SAPIO_CDS2343"/>
<dbReference type="PROSITE" id="PS00690">
    <property type="entry name" value="DEAH_ATP_HELICASE"/>
    <property type="match status" value="1"/>
</dbReference>
<accession>A0A084GCA4</accession>
<feature type="domain" description="Helicase ATP-binding" evidence="6">
    <location>
        <begin position="287"/>
        <end position="455"/>
    </location>
</feature>
<dbReference type="RefSeq" id="XP_016644765.1">
    <property type="nucleotide sequence ID" value="XM_016785389.1"/>
</dbReference>
<dbReference type="HOGENOM" id="CLU_000315_2_7_1"/>
<feature type="region of interest" description="Disordered" evidence="5">
    <location>
        <begin position="37"/>
        <end position="65"/>
    </location>
</feature>
<dbReference type="GO" id="GO:0016787">
    <property type="term" value="F:hydrolase activity"/>
    <property type="evidence" value="ECO:0007669"/>
    <property type="project" value="UniProtKB-KW"/>
</dbReference>
<dbReference type="EMBL" id="JOWA01000086">
    <property type="protein sequence ID" value="KEZ44966.1"/>
    <property type="molecule type" value="Genomic_DNA"/>
</dbReference>
<dbReference type="InterPro" id="IPR049730">
    <property type="entry name" value="SNF2/RAD54-like_C"/>
</dbReference>